<sequence length="90" mass="10333">MQDSLFEREDGLLVDLVGLGHLQFGSQDRRNALRFLGHTVVPQGRQDRQMVADRRELETDGTRIIGIEHHHIAHRRQRHASHVARPVGDL</sequence>
<name>A0A1E3VQP1_9HYPH</name>
<comment type="caution">
    <text evidence="1">The sequence shown here is derived from an EMBL/GenBank/DDBJ whole genome shotgun (WGS) entry which is preliminary data.</text>
</comment>
<reference evidence="1 2" key="1">
    <citation type="journal article" date="2016" name="Environ. Microbiol.">
        <title>New Methyloceanibacter diversity from North Sea sediments includes methanotroph containing solely the soluble methane monooxygenase.</title>
        <authorList>
            <person name="Vekeman B."/>
            <person name="Kerckhof F.M."/>
            <person name="Cremers G."/>
            <person name="de Vos P."/>
            <person name="Vandamme P."/>
            <person name="Boon N."/>
            <person name="Op den Camp H.J."/>
            <person name="Heylen K."/>
        </authorList>
    </citation>
    <scope>NUCLEOTIDE SEQUENCE [LARGE SCALE GENOMIC DNA]</scope>
    <source>
        <strain evidence="1 2">R-67176</strain>
    </source>
</reference>
<proteinExistence type="predicted"/>
<organism evidence="1 2">
    <name type="scientific">Methyloceanibacter stevinii</name>
    <dbReference type="NCBI Taxonomy" id="1774970"/>
    <lineage>
        <taxon>Bacteria</taxon>
        <taxon>Pseudomonadati</taxon>
        <taxon>Pseudomonadota</taxon>
        <taxon>Alphaproteobacteria</taxon>
        <taxon>Hyphomicrobiales</taxon>
        <taxon>Hyphomicrobiaceae</taxon>
        <taxon>Methyloceanibacter</taxon>
    </lineage>
</organism>
<dbReference type="STRING" id="1774970.AUC70_06200"/>
<keyword evidence="2" id="KW-1185">Reference proteome</keyword>
<dbReference type="EMBL" id="LPWE01000011">
    <property type="protein sequence ID" value="ODR95276.1"/>
    <property type="molecule type" value="Genomic_DNA"/>
</dbReference>
<gene>
    <name evidence="1" type="ORF">AUC70_06200</name>
</gene>
<dbReference type="AlphaFoldDB" id="A0A1E3VQP1"/>
<protein>
    <submittedName>
        <fullName evidence="1">Uncharacterized protein</fullName>
    </submittedName>
</protein>
<evidence type="ECO:0000313" key="2">
    <source>
        <dbReference type="Proteomes" id="UP000094172"/>
    </source>
</evidence>
<evidence type="ECO:0000313" key="1">
    <source>
        <dbReference type="EMBL" id="ODR95276.1"/>
    </source>
</evidence>
<dbReference type="Proteomes" id="UP000094172">
    <property type="component" value="Unassembled WGS sequence"/>
</dbReference>
<accession>A0A1E3VQP1</accession>